<evidence type="ECO:0000256" key="1">
    <source>
        <dbReference type="SAM" id="SignalP"/>
    </source>
</evidence>
<protein>
    <recommendedName>
        <fullName evidence="4">Lipoprotein</fullName>
    </recommendedName>
</protein>
<dbReference type="RefSeq" id="WP_231042761.1">
    <property type="nucleotide sequence ID" value="NZ_CP106881.1"/>
</dbReference>
<name>A0ABY6G694_9BURK</name>
<organism evidence="2 3">
    <name type="scientific">Comamonas endophytica</name>
    <dbReference type="NCBI Taxonomy" id="2949090"/>
    <lineage>
        <taxon>Bacteria</taxon>
        <taxon>Pseudomonadati</taxon>
        <taxon>Pseudomonadota</taxon>
        <taxon>Betaproteobacteria</taxon>
        <taxon>Burkholderiales</taxon>
        <taxon>Comamonadaceae</taxon>
        <taxon>Comamonas</taxon>
    </lineage>
</organism>
<gene>
    <name evidence="2" type="ORF">M9799_09140</name>
</gene>
<dbReference type="PROSITE" id="PS51257">
    <property type="entry name" value="PROKAR_LIPOPROTEIN"/>
    <property type="match status" value="1"/>
</dbReference>
<proteinExistence type="predicted"/>
<dbReference type="Proteomes" id="UP001162800">
    <property type="component" value="Chromosome"/>
</dbReference>
<feature type="chain" id="PRO_5045268287" description="Lipoprotein" evidence="1">
    <location>
        <begin position="30"/>
        <end position="235"/>
    </location>
</feature>
<sequence length="235" mass="25277">MKKMGARCALWGAGLVLALAGCATQTATAPVAGQYAAGRAQLALPAGAWTDLGAADEAWAPLPSSSPVALQSRALVLKGPGQEPLAVVLVRTNASNLFWRSVSWGLNCPRELDVLMFDDAAGSSDRMDCLRLRRNAQAQQWLKRTKPETQAWLERRQQLPTLPYSHLSYRFATVDGGMVELQILADQRLLQPEKGSQGSQGRQLRDWAQAVASAARDSLSSLNGELVLPAFPGSI</sequence>
<dbReference type="EMBL" id="CP106881">
    <property type="protein sequence ID" value="UYG50280.1"/>
    <property type="molecule type" value="Genomic_DNA"/>
</dbReference>
<evidence type="ECO:0000313" key="2">
    <source>
        <dbReference type="EMBL" id="UYG50280.1"/>
    </source>
</evidence>
<keyword evidence="1" id="KW-0732">Signal</keyword>
<keyword evidence="3" id="KW-1185">Reference proteome</keyword>
<evidence type="ECO:0000313" key="3">
    <source>
        <dbReference type="Proteomes" id="UP001162800"/>
    </source>
</evidence>
<reference evidence="2" key="1">
    <citation type="submission" date="2022-09" db="EMBL/GenBank/DDBJ databases">
        <title>The complete genome of Acidovorax sp. 5MLIR.</title>
        <authorList>
            <person name="Liu L."/>
            <person name="Yue J."/>
            <person name="Yang F."/>
            <person name="Yuan J."/>
            <person name="Li L."/>
        </authorList>
    </citation>
    <scope>NUCLEOTIDE SEQUENCE</scope>
    <source>
        <strain evidence="2">5MLIR</strain>
    </source>
</reference>
<feature type="signal peptide" evidence="1">
    <location>
        <begin position="1"/>
        <end position="29"/>
    </location>
</feature>
<accession>A0ABY6G694</accession>
<evidence type="ECO:0008006" key="4">
    <source>
        <dbReference type="Google" id="ProtNLM"/>
    </source>
</evidence>